<gene>
    <name evidence="1" type="primary">RGD1564272_predicted</name>
    <name evidence="1" type="ORF">rCG_56831</name>
</gene>
<evidence type="ECO:0000313" key="2">
    <source>
        <dbReference type="Proteomes" id="UP000234681"/>
    </source>
</evidence>
<organism evidence="1 2">
    <name type="scientific">Rattus norvegicus</name>
    <name type="common">Rat</name>
    <dbReference type="NCBI Taxonomy" id="10116"/>
    <lineage>
        <taxon>Eukaryota</taxon>
        <taxon>Metazoa</taxon>
        <taxon>Chordata</taxon>
        <taxon>Craniata</taxon>
        <taxon>Vertebrata</taxon>
        <taxon>Euteleostomi</taxon>
        <taxon>Mammalia</taxon>
        <taxon>Eutheria</taxon>
        <taxon>Euarchontoglires</taxon>
        <taxon>Glires</taxon>
        <taxon>Rodentia</taxon>
        <taxon>Myomorpha</taxon>
        <taxon>Muroidea</taxon>
        <taxon>Muridae</taxon>
        <taxon>Murinae</taxon>
        <taxon>Rattus</taxon>
    </lineage>
</organism>
<dbReference type="EMBL" id="CH474101">
    <property type="protein sequence ID" value="EDL84941.1"/>
    <property type="molecule type" value="Genomic_DNA"/>
</dbReference>
<protein>
    <submittedName>
        <fullName evidence="1">Similar to RIKEN cDNA 9930022N03 gene (Predicted)</fullName>
    </submittedName>
</protein>
<dbReference type="AlphaFoldDB" id="A6KS34"/>
<evidence type="ECO:0000313" key="1">
    <source>
        <dbReference type="EMBL" id="EDL84941.1"/>
    </source>
</evidence>
<name>A6KS34_RAT</name>
<sequence>MGSYYWSQDTCISLPSESTTRA</sequence>
<dbReference type="Proteomes" id="UP000234681">
    <property type="component" value="Chromosome 1"/>
</dbReference>
<proteinExistence type="predicted"/>
<reference evidence="2" key="1">
    <citation type="submission" date="2005-09" db="EMBL/GenBank/DDBJ databases">
        <authorList>
            <person name="Mural R.J."/>
            <person name="Li P.W."/>
            <person name="Adams M.D."/>
            <person name="Amanatides P.G."/>
            <person name="Baden-Tillson H."/>
            <person name="Barnstead M."/>
            <person name="Chin S.H."/>
            <person name="Dew I."/>
            <person name="Evans C.A."/>
            <person name="Ferriera S."/>
            <person name="Flanigan M."/>
            <person name="Fosler C."/>
            <person name="Glodek A."/>
            <person name="Gu Z."/>
            <person name="Holt R.A."/>
            <person name="Jennings D."/>
            <person name="Kraft C.L."/>
            <person name="Lu F."/>
            <person name="Nguyen T."/>
            <person name="Nusskern D.R."/>
            <person name="Pfannkoch C.M."/>
            <person name="Sitter C."/>
            <person name="Sutton G.G."/>
            <person name="Venter J.C."/>
            <person name="Wang Z."/>
            <person name="Woodage T."/>
            <person name="Zheng X.H."/>
            <person name="Zhong F."/>
        </authorList>
    </citation>
    <scope>NUCLEOTIDE SEQUENCE [LARGE SCALE GENOMIC DNA]</scope>
    <source>
        <strain>BN</strain>
        <strain evidence="2">Sprague-Dawley</strain>
    </source>
</reference>
<accession>A6KS34</accession>